<feature type="compositionally biased region" description="Low complexity" evidence="1">
    <location>
        <begin position="36"/>
        <end position="57"/>
    </location>
</feature>
<evidence type="ECO:0000313" key="3">
    <source>
        <dbReference type="Proteomes" id="UP000798488"/>
    </source>
</evidence>
<evidence type="ECO:0000313" key="2">
    <source>
        <dbReference type="EMBL" id="KAF1086307.1"/>
    </source>
</evidence>
<accession>A0A9D3AYQ0</accession>
<sequence length="114" mass="11964">MSKNQALLRVISDLRSLAGSLEILLGTLETGEPAAAAAAVPAEQAPAKAAPADSTAAELERPALEEVRAAMAEKSREGRREAVKAIIYKYGASKLTAIAPKHYAAVLREVQAIK</sequence>
<dbReference type="OrthoDB" id="1667378at2"/>
<dbReference type="RefSeq" id="WP_161820483.1">
    <property type="nucleotide sequence ID" value="NZ_LSRS01000001.1"/>
</dbReference>
<gene>
    <name evidence="2" type="ORF">SPSYN_00024</name>
</gene>
<dbReference type="AlphaFoldDB" id="A0A9D3AYQ0"/>
<dbReference type="Proteomes" id="UP000798488">
    <property type="component" value="Unassembled WGS sequence"/>
</dbReference>
<evidence type="ECO:0000256" key="1">
    <source>
        <dbReference type="SAM" id="MobiDB-lite"/>
    </source>
</evidence>
<reference evidence="2" key="1">
    <citation type="submission" date="2016-02" db="EMBL/GenBank/DDBJ databases">
        <title>Draft Genome Sequence of Sporotomaculum syntrophicum Strain FB, a Syntrophic Benzoate Degrader.</title>
        <authorList>
            <person name="Nobu M.K."/>
            <person name="Narihiro T."/>
            <person name="Qiu Y.-L."/>
            <person name="Ohashi A."/>
            <person name="Liu W.-T."/>
            <person name="Yuji S."/>
        </authorList>
    </citation>
    <scope>NUCLEOTIDE SEQUENCE</scope>
    <source>
        <strain evidence="2">FB</strain>
    </source>
</reference>
<dbReference type="EMBL" id="LSRS01000001">
    <property type="protein sequence ID" value="KAF1086307.1"/>
    <property type="molecule type" value="Genomic_DNA"/>
</dbReference>
<organism evidence="2 3">
    <name type="scientific">Sporotomaculum syntrophicum</name>
    <dbReference type="NCBI Taxonomy" id="182264"/>
    <lineage>
        <taxon>Bacteria</taxon>
        <taxon>Bacillati</taxon>
        <taxon>Bacillota</taxon>
        <taxon>Clostridia</taxon>
        <taxon>Eubacteriales</taxon>
        <taxon>Desulfallaceae</taxon>
        <taxon>Sporotomaculum</taxon>
    </lineage>
</organism>
<evidence type="ECO:0008006" key="4">
    <source>
        <dbReference type="Google" id="ProtNLM"/>
    </source>
</evidence>
<protein>
    <recommendedName>
        <fullName evidence="4">rRNA biogenesis protein rrp5</fullName>
    </recommendedName>
</protein>
<proteinExistence type="predicted"/>
<comment type="caution">
    <text evidence="2">The sequence shown here is derived from an EMBL/GenBank/DDBJ whole genome shotgun (WGS) entry which is preliminary data.</text>
</comment>
<feature type="region of interest" description="Disordered" evidence="1">
    <location>
        <begin position="36"/>
        <end position="58"/>
    </location>
</feature>
<keyword evidence="3" id="KW-1185">Reference proteome</keyword>
<name>A0A9D3AYQ0_9FIRM</name>